<dbReference type="Proteomes" id="UP001054945">
    <property type="component" value="Unassembled WGS sequence"/>
</dbReference>
<accession>A0AAV4R2W4</accession>
<evidence type="ECO:0000313" key="3">
    <source>
        <dbReference type="Proteomes" id="UP001054945"/>
    </source>
</evidence>
<protein>
    <submittedName>
        <fullName evidence="2">Uncharacterized protein</fullName>
    </submittedName>
</protein>
<feature type="compositionally biased region" description="Basic residues" evidence="1">
    <location>
        <begin position="56"/>
        <end position="70"/>
    </location>
</feature>
<feature type="compositionally biased region" description="Basic and acidic residues" evidence="1">
    <location>
        <begin position="1"/>
        <end position="21"/>
    </location>
</feature>
<comment type="caution">
    <text evidence="2">The sequence shown here is derived from an EMBL/GenBank/DDBJ whole genome shotgun (WGS) entry which is preliminary data.</text>
</comment>
<dbReference type="EMBL" id="BPLR01007126">
    <property type="protein sequence ID" value="GIY14651.1"/>
    <property type="molecule type" value="Genomic_DNA"/>
</dbReference>
<name>A0AAV4R2W4_CAEEX</name>
<evidence type="ECO:0000256" key="1">
    <source>
        <dbReference type="SAM" id="MobiDB-lite"/>
    </source>
</evidence>
<dbReference type="AlphaFoldDB" id="A0AAV4R2W4"/>
<feature type="region of interest" description="Disordered" evidence="1">
    <location>
        <begin position="1"/>
        <end position="26"/>
    </location>
</feature>
<keyword evidence="3" id="KW-1185">Reference proteome</keyword>
<organism evidence="2 3">
    <name type="scientific">Caerostris extrusa</name>
    <name type="common">Bark spider</name>
    <name type="synonym">Caerostris bankana</name>
    <dbReference type="NCBI Taxonomy" id="172846"/>
    <lineage>
        <taxon>Eukaryota</taxon>
        <taxon>Metazoa</taxon>
        <taxon>Ecdysozoa</taxon>
        <taxon>Arthropoda</taxon>
        <taxon>Chelicerata</taxon>
        <taxon>Arachnida</taxon>
        <taxon>Araneae</taxon>
        <taxon>Araneomorphae</taxon>
        <taxon>Entelegynae</taxon>
        <taxon>Araneoidea</taxon>
        <taxon>Araneidae</taxon>
        <taxon>Caerostris</taxon>
    </lineage>
</organism>
<sequence>MDNHLQEQTHIHRRTESEKIQSPKARSPGLVTSVRFVTHLRCLLLSKQLSKNSWKNSKKNCYRRSRRRHVGLPGTSPVDDSGIKSAVSPTSLAMSPISNMSLTSISTVSSFQKDYQKTAPGGSPQKTPAQPTTPRRSHRRLPQPTVEQMQAAVAMAAQGPREKSPQPPGKVICLLGEHMVMHLEGAVYEALIWLGHRYFTKSSLLFENSVL</sequence>
<feature type="compositionally biased region" description="Polar residues" evidence="1">
    <location>
        <begin position="124"/>
        <end position="134"/>
    </location>
</feature>
<evidence type="ECO:0000313" key="2">
    <source>
        <dbReference type="EMBL" id="GIY14651.1"/>
    </source>
</evidence>
<gene>
    <name evidence="2" type="primary">AVEN_54851_1</name>
    <name evidence="2" type="ORF">CEXT_472661</name>
</gene>
<feature type="region of interest" description="Disordered" evidence="1">
    <location>
        <begin position="114"/>
        <end position="145"/>
    </location>
</feature>
<reference evidence="2 3" key="1">
    <citation type="submission" date="2021-06" db="EMBL/GenBank/DDBJ databases">
        <title>Caerostris extrusa draft genome.</title>
        <authorList>
            <person name="Kono N."/>
            <person name="Arakawa K."/>
        </authorList>
    </citation>
    <scope>NUCLEOTIDE SEQUENCE [LARGE SCALE GENOMIC DNA]</scope>
</reference>
<proteinExistence type="predicted"/>
<feature type="region of interest" description="Disordered" evidence="1">
    <location>
        <begin position="54"/>
        <end position="84"/>
    </location>
</feature>